<sequence>MDLFNNLLVRKAFANPKLRQHIVNKGTMFLYCDYAGFASRNVYGAACCMVFNRTISLSAKKLPLTKDYGSNYGEMMAIKFSLETLAGALMEHQPKIAVIFTDCIRISHLLAQSHVREERGREELAATLASLNLLYPDVSIQIKYMSKHKKNNHLHRLAHNAARETALANVGIEKP</sequence>
<organism evidence="1 2">
    <name type="scientific">Paenibacillus catalpae</name>
    <dbReference type="NCBI Taxonomy" id="1045775"/>
    <lineage>
        <taxon>Bacteria</taxon>
        <taxon>Bacillati</taxon>
        <taxon>Bacillota</taxon>
        <taxon>Bacilli</taxon>
        <taxon>Bacillales</taxon>
        <taxon>Paenibacillaceae</taxon>
        <taxon>Paenibacillus</taxon>
    </lineage>
</organism>
<dbReference type="InterPro" id="IPR036397">
    <property type="entry name" value="RNaseH_sf"/>
</dbReference>
<dbReference type="STRING" id="1045775.SAMN05216378_0280"/>
<evidence type="ECO:0000313" key="2">
    <source>
        <dbReference type="Proteomes" id="UP000198855"/>
    </source>
</evidence>
<reference evidence="2" key="1">
    <citation type="submission" date="2016-10" db="EMBL/GenBank/DDBJ databases">
        <authorList>
            <person name="Varghese N."/>
            <person name="Submissions S."/>
        </authorList>
    </citation>
    <scope>NUCLEOTIDE SEQUENCE [LARGE SCALE GENOMIC DNA]</scope>
    <source>
        <strain evidence="2">CGMCC 1.10784</strain>
    </source>
</reference>
<dbReference type="OrthoDB" id="2593769at2"/>
<dbReference type="SUPFAM" id="SSF53098">
    <property type="entry name" value="Ribonuclease H-like"/>
    <property type="match status" value="1"/>
</dbReference>
<dbReference type="InterPro" id="IPR012337">
    <property type="entry name" value="RNaseH-like_sf"/>
</dbReference>
<gene>
    <name evidence="1" type="ORF">SAMN05216378_0280</name>
</gene>
<name>A0A1I1SYT2_9BACL</name>
<proteinExistence type="predicted"/>
<dbReference type="RefSeq" id="WP_091180141.1">
    <property type="nucleotide sequence ID" value="NZ_FOMT01000001.1"/>
</dbReference>
<dbReference type="GO" id="GO:0003676">
    <property type="term" value="F:nucleic acid binding"/>
    <property type="evidence" value="ECO:0007669"/>
    <property type="project" value="InterPro"/>
</dbReference>
<dbReference type="Proteomes" id="UP000198855">
    <property type="component" value="Unassembled WGS sequence"/>
</dbReference>
<dbReference type="AlphaFoldDB" id="A0A1I1SYT2"/>
<evidence type="ECO:0000313" key="1">
    <source>
        <dbReference type="EMBL" id="SFD51615.1"/>
    </source>
</evidence>
<dbReference type="EMBL" id="FOMT01000001">
    <property type="protein sequence ID" value="SFD51615.1"/>
    <property type="molecule type" value="Genomic_DNA"/>
</dbReference>
<dbReference type="Gene3D" id="3.30.420.10">
    <property type="entry name" value="Ribonuclease H-like superfamily/Ribonuclease H"/>
    <property type="match status" value="1"/>
</dbReference>
<keyword evidence="2" id="KW-1185">Reference proteome</keyword>
<accession>A0A1I1SYT2</accession>
<protein>
    <submittedName>
        <fullName evidence="1">Uncharacterized protein</fullName>
    </submittedName>
</protein>